<organism evidence="3">
    <name type="scientific">Leptosphaeria maculans (strain JN3 / isolate v23.1.3 / race Av1-4-5-6-7-8)</name>
    <name type="common">Blackleg fungus</name>
    <name type="synonym">Phoma lingam</name>
    <dbReference type="NCBI Taxonomy" id="985895"/>
    <lineage>
        <taxon>Eukaryota</taxon>
        <taxon>Fungi</taxon>
        <taxon>Dikarya</taxon>
        <taxon>Ascomycota</taxon>
        <taxon>Pezizomycotina</taxon>
        <taxon>Dothideomycetes</taxon>
        <taxon>Pleosporomycetidae</taxon>
        <taxon>Pleosporales</taxon>
        <taxon>Pleosporineae</taxon>
        <taxon>Leptosphaeriaceae</taxon>
        <taxon>Plenodomus</taxon>
        <taxon>Plenodomus lingam/Leptosphaeria maculans species complex</taxon>
    </lineage>
</organism>
<protein>
    <submittedName>
        <fullName evidence="2">Predicted protein</fullName>
    </submittedName>
</protein>
<dbReference type="HOGENOM" id="CLU_2027150_0_0_1"/>
<keyword evidence="1" id="KW-0812">Transmembrane</keyword>
<dbReference type="OrthoDB" id="10451384at2759"/>
<gene>
    <name evidence="2" type="ORF">LEMA_P036290.1</name>
</gene>
<evidence type="ECO:0000313" key="2">
    <source>
        <dbReference type="EMBL" id="CBX93955.1"/>
    </source>
</evidence>
<keyword evidence="1" id="KW-0472">Membrane</keyword>
<dbReference type="EMBL" id="FP929116">
    <property type="protein sequence ID" value="CBX93955.1"/>
    <property type="molecule type" value="Genomic_DNA"/>
</dbReference>
<dbReference type="VEuPathDB" id="FungiDB:LEMA_P036290.1"/>
<dbReference type="AlphaFoldDB" id="E4ZRV8"/>
<sequence length="122" mass="13203">MPSAYRFLLIYVLYRISPLFISFTSSTSSAVCAAPMAGAVPLMGGGPMSTIFVSAIASCVRMVSTNMRMLASKVGQGTYSLAPMKQASFAPRKMVKRRVGGAFGEVARVMMRSKSDFRREDV</sequence>
<keyword evidence="3" id="KW-1185">Reference proteome</keyword>
<dbReference type="InParanoid" id="E4ZRV8"/>
<evidence type="ECO:0000313" key="3">
    <source>
        <dbReference type="Proteomes" id="UP000002668"/>
    </source>
</evidence>
<accession>E4ZRV8</accession>
<name>E4ZRV8_LEPMJ</name>
<proteinExistence type="predicted"/>
<evidence type="ECO:0000256" key="1">
    <source>
        <dbReference type="SAM" id="Phobius"/>
    </source>
</evidence>
<keyword evidence="1" id="KW-1133">Transmembrane helix</keyword>
<feature type="transmembrane region" description="Helical" evidence="1">
    <location>
        <begin position="42"/>
        <end position="63"/>
    </location>
</feature>
<feature type="transmembrane region" description="Helical" evidence="1">
    <location>
        <begin position="12"/>
        <end position="36"/>
    </location>
</feature>
<reference evidence="3" key="1">
    <citation type="journal article" date="2011" name="Nat. Commun.">
        <title>Effector diversification within compartments of the Leptosphaeria maculans genome affected by Repeat-Induced Point mutations.</title>
        <authorList>
            <person name="Rouxel T."/>
            <person name="Grandaubert J."/>
            <person name="Hane J.K."/>
            <person name="Hoede C."/>
            <person name="van de Wouw A.P."/>
            <person name="Couloux A."/>
            <person name="Dominguez V."/>
            <person name="Anthouard V."/>
            <person name="Bally P."/>
            <person name="Bourras S."/>
            <person name="Cozijnsen A.J."/>
            <person name="Ciuffetti L.M."/>
            <person name="Degrave A."/>
            <person name="Dilmaghani A."/>
            <person name="Duret L."/>
            <person name="Fudal I."/>
            <person name="Goodwin S.B."/>
            <person name="Gout L."/>
            <person name="Glaser N."/>
            <person name="Linglin J."/>
            <person name="Kema G.H.J."/>
            <person name="Lapalu N."/>
            <person name="Lawrence C.B."/>
            <person name="May K."/>
            <person name="Meyer M."/>
            <person name="Ollivier B."/>
            <person name="Poulain J."/>
            <person name="Schoch C.L."/>
            <person name="Simon A."/>
            <person name="Spatafora J.W."/>
            <person name="Stachowiak A."/>
            <person name="Turgeon B.G."/>
            <person name="Tyler B.M."/>
            <person name="Vincent D."/>
            <person name="Weissenbach J."/>
            <person name="Amselem J."/>
            <person name="Quesneville H."/>
            <person name="Oliver R.P."/>
            <person name="Wincker P."/>
            <person name="Balesdent M.-H."/>
            <person name="Howlett B.J."/>
        </authorList>
    </citation>
    <scope>NUCLEOTIDE SEQUENCE [LARGE SCALE GENOMIC DNA]</scope>
    <source>
        <strain evidence="3">JN3 / isolate v23.1.3 / race Av1-4-5-6-7-8</strain>
    </source>
</reference>
<dbReference type="Proteomes" id="UP000002668">
    <property type="component" value="Genome"/>
</dbReference>